<organism evidence="2">
    <name type="scientific">Singulisphaera sp. Ch08</name>
    <dbReference type="NCBI Taxonomy" id="3120278"/>
    <lineage>
        <taxon>Bacteria</taxon>
        <taxon>Pseudomonadati</taxon>
        <taxon>Planctomycetota</taxon>
        <taxon>Planctomycetia</taxon>
        <taxon>Isosphaerales</taxon>
        <taxon>Isosphaeraceae</taxon>
        <taxon>Singulisphaera</taxon>
    </lineage>
</organism>
<sequence length="262" mass="28732">MIRSPLGLRLNPGRPIREQIREAATLGAKGVVLDAIGDLAPERLSDTGRRDLRQLLRSVELSLVAVSLPTRRPFDTTDQLEDRLRRAEGAFAMSFELGARLVLARMGELPPESDALRRETWISSLRELSRRADHRGVRFTVETGTEPGSALRPILDGLDTIGVAASIDPASLLVRGLDPVETTRALGPWVAHAYLNDAASAGTNVTVARSSGDGFPPGALDWEEYLGGFEEINYRGFVTIWPDPAYEPGPRFLAITERLKRL</sequence>
<protein>
    <submittedName>
        <fullName evidence="2">TIM barrel protein</fullName>
    </submittedName>
</protein>
<evidence type="ECO:0000313" key="2">
    <source>
        <dbReference type="EMBL" id="XBH08123.1"/>
    </source>
</evidence>
<dbReference type="Pfam" id="PF01261">
    <property type="entry name" value="AP_endonuc_2"/>
    <property type="match status" value="1"/>
</dbReference>
<dbReference type="EMBL" id="CP155447">
    <property type="protein sequence ID" value="XBH08123.1"/>
    <property type="molecule type" value="Genomic_DNA"/>
</dbReference>
<accession>A0AAU7CRK9</accession>
<dbReference type="InterPro" id="IPR013022">
    <property type="entry name" value="Xyl_isomerase-like_TIM-brl"/>
</dbReference>
<evidence type="ECO:0000259" key="1">
    <source>
        <dbReference type="Pfam" id="PF01261"/>
    </source>
</evidence>
<proteinExistence type="predicted"/>
<reference evidence="2" key="1">
    <citation type="submission" date="2024-05" db="EMBL/GenBank/DDBJ databases">
        <title>Planctomycetes of the genus Singulisphaera possess chitinolytic capabilities.</title>
        <authorList>
            <person name="Ivanova A."/>
        </authorList>
    </citation>
    <scope>NUCLEOTIDE SEQUENCE</scope>
    <source>
        <strain evidence="2">Ch08T</strain>
    </source>
</reference>
<name>A0AAU7CRK9_9BACT</name>
<dbReference type="InterPro" id="IPR050312">
    <property type="entry name" value="IolE/XylAMocC-like"/>
</dbReference>
<dbReference type="Gene3D" id="3.20.20.150">
    <property type="entry name" value="Divalent-metal-dependent TIM barrel enzymes"/>
    <property type="match status" value="1"/>
</dbReference>
<dbReference type="InterPro" id="IPR036237">
    <property type="entry name" value="Xyl_isomerase-like_sf"/>
</dbReference>
<dbReference type="SUPFAM" id="SSF51658">
    <property type="entry name" value="Xylose isomerase-like"/>
    <property type="match status" value="1"/>
</dbReference>
<dbReference type="AlphaFoldDB" id="A0AAU7CRK9"/>
<gene>
    <name evidence="2" type="ORF">V5E97_19420</name>
</gene>
<dbReference type="PANTHER" id="PTHR12110">
    <property type="entry name" value="HYDROXYPYRUVATE ISOMERASE"/>
    <property type="match status" value="1"/>
</dbReference>
<dbReference type="RefSeq" id="WP_406700961.1">
    <property type="nucleotide sequence ID" value="NZ_CP155447.1"/>
</dbReference>
<dbReference type="PANTHER" id="PTHR12110:SF41">
    <property type="entry name" value="INOSOSE DEHYDRATASE"/>
    <property type="match status" value="1"/>
</dbReference>
<feature type="domain" description="Xylose isomerase-like TIM barrel" evidence="1">
    <location>
        <begin position="20"/>
        <end position="240"/>
    </location>
</feature>